<dbReference type="OrthoDB" id="2876558at2"/>
<dbReference type="EMBL" id="CP017080">
    <property type="protein sequence ID" value="AOH56555.1"/>
    <property type="molecule type" value="Genomic_DNA"/>
</dbReference>
<evidence type="ECO:0000313" key="1">
    <source>
        <dbReference type="EMBL" id="AOH56555.1"/>
    </source>
</evidence>
<proteinExistence type="predicted"/>
<dbReference type="KEGG" id="bmur:ABE28_019485"/>
<accession>A0A1B3XTL0</accession>
<dbReference type="RefSeq" id="WP_064465530.1">
    <property type="nucleotide sequence ID" value="NZ_CP017080.1"/>
</dbReference>
<keyword evidence="2" id="KW-1185">Reference proteome</keyword>
<evidence type="ECO:0000313" key="2">
    <source>
        <dbReference type="Proteomes" id="UP000077926"/>
    </source>
</evidence>
<dbReference type="AlphaFoldDB" id="A0A1B3XTL0"/>
<gene>
    <name evidence="1" type="ORF">ABE28_019485</name>
</gene>
<protein>
    <submittedName>
        <fullName evidence="1">Uncharacterized protein</fullName>
    </submittedName>
</protein>
<reference evidence="1 2" key="1">
    <citation type="submission" date="2016-08" db="EMBL/GenBank/DDBJ databases">
        <title>Complete genome sequence of Bacillus muralis G25-68, a strain with toxicity to nematodes.</title>
        <authorList>
            <person name="Zheng Z."/>
        </authorList>
    </citation>
    <scope>NUCLEOTIDE SEQUENCE [LARGE SCALE GENOMIC DNA]</scope>
    <source>
        <strain evidence="1 2">G25-68</strain>
    </source>
</reference>
<name>A0A1B3XTL0_9BACI</name>
<sequence length="136" mass="14996">MVISAFLLLGLIINIFPEKGEVVKDGIEVSETYIRDSKVLVADMTLSGSLHKRKTLEMKTLLKDNNTISIKNDQTDSEIECIVMDSEGEEVFSEVIKGDAKRSFESLSGEGSIKLVLNSGKQDAAISMNDDAYDFE</sequence>
<organism evidence="1 2">
    <name type="scientific">Peribacillus muralis</name>
    <dbReference type="NCBI Taxonomy" id="264697"/>
    <lineage>
        <taxon>Bacteria</taxon>
        <taxon>Bacillati</taxon>
        <taxon>Bacillota</taxon>
        <taxon>Bacilli</taxon>
        <taxon>Bacillales</taxon>
        <taxon>Bacillaceae</taxon>
        <taxon>Peribacillus</taxon>
    </lineage>
</organism>
<dbReference type="Proteomes" id="UP000077926">
    <property type="component" value="Chromosome"/>
</dbReference>